<dbReference type="RefSeq" id="WP_204787751.1">
    <property type="nucleotide sequence ID" value="NZ_CABFLZ010000001.1"/>
</dbReference>
<dbReference type="Proteomes" id="UP000626795">
    <property type="component" value="Unassembled WGS sequence"/>
</dbReference>
<gene>
    <name evidence="1" type="ORF">ONOEEDHL_01542</name>
</gene>
<name>A0A9X9QZ99_NEISU</name>
<dbReference type="EMBL" id="CABFLZ010000001">
    <property type="protein sequence ID" value="VTY02045.1"/>
    <property type="molecule type" value="Genomic_DNA"/>
</dbReference>
<protein>
    <submittedName>
        <fullName evidence="1">Uncharacterized protein</fullName>
    </submittedName>
</protein>
<reference evidence="1" key="1">
    <citation type="submission" date="2019-05" db="EMBL/GenBank/DDBJ databases">
        <authorList>
            <person name="Hibberd M."/>
        </authorList>
    </citation>
    <scope>NUCLEOTIDE SEQUENCE</scope>
    <source>
        <strain evidence="1">Neisseria_subflava_BgEED23</strain>
    </source>
</reference>
<sequence length="82" mass="9668">MITFFHLDDAYLVHKINNSFPTPIISHYEKTISSYQLSFLDCNYDFLIEEMREKMTGETVLPKHIETAEEVHNWIMSLSKNA</sequence>
<comment type="caution">
    <text evidence="1">The sequence shown here is derived from an EMBL/GenBank/DDBJ whole genome shotgun (WGS) entry which is preliminary data.</text>
</comment>
<evidence type="ECO:0000313" key="2">
    <source>
        <dbReference type="Proteomes" id="UP000626795"/>
    </source>
</evidence>
<organism evidence="1 2">
    <name type="scientific">Neisseria subflava</name>
    <dbReference type="NCBI Taxonomy" id="28449"/>
    <lineage>
        <taxon>Bacteria</taxon>
        <taxon>Pseudomonadati</taxon>
        <taxon>Pseudomonadota</taxon>
        <taxon>Betaproteobacteria</taxon>
        <taxon>Neisseriales</taxon>
        <taxon>Neisseriaceae</taxon>
        <taxon>Neisseria</taxon>
    </lineage>
</organism>
<proteinExistence type="predicted"/>
<accession>A0A9X9QZ99</accession>
<dbReference type="AlphaFoldDB" id="A0A9X9QZ99"/>
<evidence type="ECO:0000313" key="1">
    <source>
        <dbReference type="EMBL" id="VTY02045.1"/>
    </source>
</evidence>
<keyword evidence="2" id="KW-1185">Reference proteome</keyword>